<dbReference type="Proteomes" id="UP000683310">
    <property type="component" value="Chromosome"/>
</dbReference>
<dbReference type="InterPro" id="IPR050641">
    <property type="entry name" value="RIFMO-like"/>
</dbReference>
<evidence type="ECO:0000256" key="5">
    <source>
        <dbReference type="SAM" id="MobiDB-lite"/>
    </source>
</evidence>
<accession>A0ABX8CMH6</accession>
<dbReference type="InterPro" id="IPR036249">
    <property type="entry name" value="Thioredoxin-like_sf"/>
</dbReference>
<dbReference type="SUPFAM" id="SSF51905">
    <property type="entry name" value="FAD/NAD(P)-binding domain"/>
    <property type="match status" value="1"/>
</dbReference>
<dbReference type="GO" id="GO:0004497">
    <property type="term" value="F:monooxygenase activity"/>
    <property type="evidence" value="ECO:0007669"/>
    <property type="project" value="UniProtKB-KW"/>
</dbReference>
<dbReference type="PANTHER" id="PTHR43004:SF19">
    <property type="entry name" value="BINDING MONOOXYGENASE, PUTATIVE (JCVI)-RELATED"/>
    <property type="match status" value="1"/>
</dbReference>
<dbReference type="NCBIfam" id="NF004832">
    <property type="entry name" value="PRK06184.1"/>
    <property type="match status" value="1"/>
</dbReference>
<evidence type="ECO:0000259" key="6">
    <source>
        <dbReference type="Pfam" id="PF01494"/>
    </source>
</evidence>
<keyword evidence="8" id="KW-1185">Reference proteome</keyword>
<gene>
    <name evidence="7" type="ORF">KHQ06_28015</name>
</gene>
<evidence type="ECO:0000313" key="8">
    <source>
        <dbReference type="Proteomes" id="UP000683310"/>
    </source>
</evidence>
<evidence type="ECO:0000313" key="7">
    <source>
        <dbReference type="EMBL" id="QVI20079.1"/>
    </source>
</evidence>
<keyword evidence="7" id="KW-0503">Monooxygenase</keyword>
<dbReference type="InterPro" id="IPR002938">
    <property type="entry name" value="FAD-bd"/>
</dbReference>
<dbReference type="Pfam" id="PF01494">
    <property type="entry name" value="FAD_binding_3"/>
    <property type="match status" value="1"/>
</dbReference>
<evidence type="ECO:0000256" key="1">
    <source>
        <dbReference type="ARBA" id="ARBA00001974"/>
    </source>
</evidence>
<dbReference type="SUPFAM" id="SSF52833">
    <property type="entry name" value="Thioredoxin-like"/>
    <property type="match status" value="1"/>
</dbReference>
<dbReference type="Gene3D" id="3.40.30.120">
    <property type="match status" value="1"/>
</dbReference>
<sequence>MNPQVIVVGAGPTGLTLAIDLARRGIGVRIVDQAGQFFAGSRGDGLQPRTLEVFDDLGVLDAVLAQGAPQAPLLVHLDGEFVMERRMSAWREPTSDVPHPNPWVLAQADTERVLRERLAELGVRVESGTALVDFSADPDGVSVTLQHDGATERVRADYLVGADGGRSTVRKALGIAFEGSTDDSVRLLLGDVCADVLDHSVGYWFADSAAPMDGIALMPLPGGRKFQFATGLSADSGTGVDVLQEHITRRSRRDDIRLSDLTWSTVWRPNVRLAQRYRDGRVFLAGDAAHVHPPTGGQGLNTGVQDAYNLGWKLEAALRDPGAASEALLDSYESERRAVAARILGLSSELLDKTVKGDPDAMDREGTHQLDISYREPGDDSEGLRTGDRAPDAPLRDANGKSVGLFDLFRGPHATLLLFGPDTAGDPGHSPATDLRTARIVHPDTGSGQAVPTSEGGGTTLNDAVFTDVDGHAHRSYQAADDTWVIVRPDGHLGAIGSATAR</sequence>
<dbReference type="Gene3D" id="3.30.70.2450">
    <property type="match status" value="1"/>
</dbReference>
<name>A0ABX8CMH6_9NOCA</name>
<feature type="region of interest" description="Disordered" evidence="5">
    <location>
        <begin position="356"/>
        <end position="396"/>
    </location>
</feature>
<keyword evidence="3" id="KW-0285">Flavoprotein</keyword>
<reference evidence="7 8" key="1">
    <citation type="submission" date="2021-04" db="EMBL/GenBank/DDBJ databases">
        <title>Nocardia tengchongensis.</title>
        <authorList>
            <person name="Zhuang k."/>
            <person name="Ran Y."/>
            <person name="Li W."/>
        </authorList>
    </citation>
    <scope>NUCLEOTIDE SEQUENCE [LARGE SCALE GENOMIC DNA]</scope>
    <source>
        <strain evidence="7 8">CFH S0057</strain>
    </source>
</reference>
<evidence type="ECO:0000256" key="2">
    <source>
        <dbReference type="ARBA" id="ARBA00007801"/>
    </source>
</evidence>
<dbReference type="EMBL" id="CP074371">
    <property type="protein sequence ID" value="QVI20079.1"/>
    <property type="molecule type" value="Genomic_DNA"/>
</dbReference>
<comment type="cofactor">
    <cofactor evidence="1">
        <name>FAD</name>
        <dbReference type="ChEBI" id="CHEBI:57692"/>
    </cofactor>
</comment>
<keyword evidence="7" id="KW-0560">Oxidoreductase</keyword>
<evidence type="ECO:0000256" key="4">
    <source>
        <dbReference type="ARBA" id="ARBA00022827"/>
    </source>
</evidence>
<feature type="domain" description="FAD-binding" evidence="6">
    <location>
        <begin position="4"/>
        <end position="344"/>
    </location>
</feature>
<dbReference type="Gene3D" id="3.50.50.60">
    <property type="entry name" value="FAD/NAD(P)-binding domain"/>
    <property type="match status" value="1"/>
</dbReference>
<proteinExistence type="inferred from homology"/>
<dbReference type="PRINTS" id="PR00420">
    <property type="entry name" value="RNGMNOXGNASE"/>
</dbReference>
<evidence type="ECO:0000256" key="3">
    <source>
        <dbReference type="ARBA" id="ARBA00022630"/>
    </source>
</evidence>
<organism evidence="7 8">
    <name type="scientific">Nocardia tengchongensis</name>
    <dbReference type="NCBI Taxonomy" id="2055889"/>
    <lineage>
        <taxon>Bacteria</taxon>
        <taxon>Bacillati</taxon>
        <taxon>Actinomycetota</taxon>
        <taxon>Actinomycetes</taxon>
        <taxon>Mycobacteriales</taxon>
        <taxon>Nocardiaceae</taxon>
        <taxon>Nocardia</taxon>
    </lineage>
</organism>
<dbReference type="PANTHER" id="PTHR43004">
    <property type="entry name" value="TRK SYSTEM POTASSIUM UPTAKE PROTEIN"/>
    <property type="match status" value="1"/>
</dbReference>
<protein>
    <submittedName>
        <fullName evidence="7">FAD-dependent monooxygenase</fullName>
    </submittedName>
</protein>
<dbReference type="InterPro" id="IPR036188">
    <property type="entry name" value="FAD/NAD-bd_sf"/>
</dbReference>
<keyword evidence="4" id="KW-0274">FAD</keyword>
<comment type="similarity">
    <text evidence="2">Belongs to the PheA/TfdB FAD monooxygenase family.</text>
</comment>